<gene>
    <name evidence="5" type="ORF">SVTN_33710</name>
</gene>
<evidence type="ECO:0000313" key="6">
    <source>
        <dbReference type="Proteomes" id="UP000031774"/>
    </source>
</evidence>
<organism evidence="5 6">
    <name type="scientific">Streptomyces vietnamensis</name>
    <dbReference type="NCBI Taxonomy" id="362257"/>
    <lineage>
        <taxon>Bacteria</taxon>
        <taxon>Bacillati</taxon>
        <taxon>Actinomycetota</taxon>
        <taxon>Actinomycetes</taxon>
        <taxon>Kitasatosporales</taxon>
        <taxon>Streptomycetaceae</taxon>
        <taxon>Streptomyces</taxon>
    </lineage>
</organism>
<keyword evidence="1" id="KW-0235">DNA replication</keyword>
<keyword evidence="5" id="KW-0067">ATP-binding</keyword>
<name>A0A0B5IJH9_9ACTN</name>
<feature type="domain" description="DNA helicase DnaB-like N-terminal" evidence="4">
    <location>
        <begin position="184"/>
        <end position="253"/>
    </location>
</feature>
<dbReference type="GO" id="GO:0003678">
    <property type="term" value="F:DNA helicase activity"/>
    <property type="evidence" value="ECO:0007669"/>
    <property type="project" value="InterPro"/>
</dbReference>
<protein>
    <submittedName>
        <fullName evidence="5">Helicase DnaB</fullName>
    </submittedName>
</protein>
<sequence>MNPLLKAEQAVLGAVLLDPGQLSHLEWLAPDHFYRPVHQALFATLRKLRGNGHPAVEGEGPVPLSWVTDAVDEAGLHVRGLTASYAHLLVSACPRPAHAPVYGRMVLEGAIHRTVTQHAIRLHQEARAGAVRGEVEGALHHADVLTGVLTDLARRWGTEPRPVAPATSQTPDPPALPPAQSDQVAEDEEFLLSVLVERPETMGEVVDWLRPGDFADPVHGQLYRCLGALHHRGEPIDRITLLWEAQRRGLLADGTLSEDRFAAICDGVGAGDAEWLGKQVMRSSLTRTAAASARAVRALAEDEALAPGRLINHALHALGPLDEVRARWQTATGRPASRAPTTAASAGGPPAARVHAALTRSTPRPAPSPPGRLGPRPTPTAARPPSRNHS</sequence>
<dbReference type="Gene3D" id="1.10.860.10">
    <property type="entry name" value="DNAb Helicase, Chain A"/>
    <property type="match status" value="2"/>
</dbReference>
<reference evidence="5 6" key="1">
    <citation type="submission" date="2014-12" db="EMBL/GenBank/DDBJ databases">
        <title>Complete genome sequence of Streptomyces vietnamensis strain GIMV4.0001, a genetic manipulable producer of the benzoisochromanequinone antibiotic granaticin.</title>
        <authorList>
            <person name="Deng M.R."/>
            <person name="Guo J."/>
            <person name="Ma L.Y."/>
            <person name="Feng G.D."/>
            <person name="Mo C.Y."/>
            <person name="Zhu H.H."/>
        </authorList>
    </citation>
    <scope>NUCLEOTIDE SEQUENCE [LARGE SCALE GENOMIC DNA]</scope>
    <source>
        <strain evidence="6">GIMV4.0001</strain>
    </source>
</reference>
<dbReference type="SUPFAM" id="SSF48024">
    <property type="entry name" value="N-terminal domain of DnaB helicase"/>
    <property type="match status" value="2"/>
</dbReference>
<feature type="region of interest" description="Disordered" evidence="3">
    <location>
        <begin position="159"/>
        <end position="183"/>
    </location>
</feature>
<dbReference type="PANTHER" id="PTHR30153:SF2">
    <property type="entry name" value="REPLICATIVE DNA HELICASE"/>
    <property type="match status" value="1"/>
</dbReference>
<dbReference type="InterPro" id="IPR007693">
    <property type="entry name" value="DNA_helicase_DnaB-like_N"/>
</dbReference>
<evidence type="ECO:0000313" key="5">
    <source>
        <dbReference type="EMBL" id="AJF68564.1"/>
    </source>
</evidence>
<keyword evidence="5" id="KW-0547">Nucleotide-binding</keyword>
<feature type="region of interest" description="Disordered" evidence="3">
    <location>
        <begin position="330"/>
        <end position="390"/>
    </location>
</feature>
<feature type="domain" description="DNA helicase DnaB-like N-terminal" evidence="4">
    <location>
        <begin position="5"/>
        <end position="107"/>
    </location>
</feature>
<dbReference type="GO" id="GO:0005524">
    <property type="term" value="F:ATP binding"/>
    <property type="evidence" value="ECO:0007669"/>
    <property type="project" value="InterPro"/>
</dbReference>
<feature type="compositionally biased region" description="Low complexity" evidence="3">
    <location>
        <begin position="330"/>
        <end position="363"/>
    </location>
</feature>
<feature type="compositionally biased region" description="Pro residues" evidence="3">
    <location>
        <begin position="364"/>
        <end position="378"/>
    </location>
</feature>
<evidence type="ECO:0000256" key="2">
    <source>
        <dbReference type="ARBA" id="ARBA00023125"/>
    </source>
</evidence>
<dbReference type="Pfam" id="PF00772">
    <property type="entry name" value="DnaB"/>
    <property type="match status" value="2"/>
</dbReference>
<feature type="compositionally biased region" description="Low complexity" evidence="3">
    <location>
        <begin position="379"/>
        <end position="390"/>
    </location>
</feature>
<accession>A0A0B5IJH9</accession>
<dbReference type="GO" id="GO:0005829">
    <property type="term" value="C:cytosol"/>
    <property type="evidence" value="ECO:0007669"/>
    <property type="project" value="TreeGrafter"/>
</dbReference>
<evidence type="ECO:0000259" key="4">
    <source>
        <dbReference type="Pfam" id="PF00772"/>
    </source>
</evidence>
<keyword evidence="5" id="KW-0347">Helicase</keyword>
<dbReference type="KEGG" id="svt:SVTN_33710"/>
<dbReference type="STRING" id="362257.SVTN_33710"/>
<keyword evidence="6" id="KW-1185">Reference proteome</keyword>
<dbReference type="EMBL" id="CP010407">
    <property type="protein sequence ID" value="AJF68564.1"/>
    <property type="molecule type" value="Genomic_DNA"/>
</dbReference>
<dbReference type="Proteomes" id="UP000031774">
    <property type="component" value="Chromosome"/>
</dbReference>
<dbReference type="GO" id="GO:0006260">
    <property type="term" value="P:DNA replication"/>
    <property type="evidence" value="ECO:0007669"/>
    <property type="project" value="UniProtKB-KW"/>
</dbReference>
<dbReference type="InterPro" id="IPR016136">
    <property type="entry name" value="DNA_helicase_N/primase_C"/>
</dbReference>
<keyword evidence="2" id="KW-0238">DNA-binding</keyword>
<dbReference type="AlphaFoldDB" id="A0A0B5IJH9"/>
<dbReference type="InterPro" id="IPR036185">
    <property type="entry name" value="DNA_heli_DnaB-like_N_sf"/>
</dbReference>
<dbReference type="RefSeq" id="WP_041132488.1">
    <property type="nucleotide sequence ID" value="NZ_CP010407.1"/>
</dbReference>
<keyword evidence="5" id="KW-0378">Hydrolase</keyword>
<evidence type="ECO:0000256" key="1">
    <source>
        <dbReference type="ARBA" id="ARBA00022705"/>
    </source>
</evidence>
<evidence type="ECO:0000256" key="3">
    <source>
        <dbReference type="SAM" id="MobiDB-lite"/>
    </source>
</evidence>
<dbReference type="PANTHER" id="PTHR30153">
    <property type="entry name" value="REPLICATIVE DNA HELICASE DNAB"/>
    <property type="match status" value="1"/>
</dbReference>
<proteinExistence type="predicted"/>
<dbReference type="GO" id="GO:0003677">
    <property type="term" value="F:DNA binding"/>
    <property type="evidence" value="ECO:0007669"/>
    <property type="project" value="UniProtKB-KW"/>
</dbReference>
<dbReference type="HOGENOM" id="CLU_049320_0_0_11"/>